<proteinExistence type="predicted"/>
<dbReference type="CDD" id="cd02440">
    <property type="entry name" value="AdoMet_MTases"/>
    <property type="match status" value="1"/>
</dbReference>
<dbReference type="EMBL" id="VJMH01007015">
    <property type="protein sequence ID" value="KAF0686134.1"/>
    <property type="molecule type" value="Genomic_DNA"/>
</dbReference>
<protein>
    <submittedName>
        <fullName evidence="4">Aste57867_22099 protein</fullName>
    </submittedName>
</protein>
<dbReference type="GO" id="GO:0016423">
    <property type="term" value="F:tRNA (guanine) methyltransferase activity"/>
    <property type="evidence" value="ECO:0007669"/>
    <property type="project" value="TreeGrafter"/>
</dbReference>
<dbReference type="GO" id="GO:0030488">
    <property type="term" value="P:tRNA methylation"/>
    <property type="evidence" value="ECO:0007669"/>
    <property type="project" value="TreeGrafter"/>
</dbReference>
<evidence type="ECO:0000313" key="5">
    <source>
        <dbReference type="Proteomes" id="UP000332933"/>
    </source>
</evidence>
<gene>
    <name evidence="4" type="primary">Aste57867_22099</name>
    <name evidence="3" type="ORF">As57867_022030</name>
    <name evidence="4" type="ORF">ASTE57867_22099</name>
</gene>
<sequence length="564" mass="62065">MAAPATETSVELTGRVVSRRFLGKSLAFFSLLVRDPVPPTSIARSFRIKGAEAVDEDEKTNGLTVQVCFLATHFSTDPLQPRYAPFPQSKRSILHGDAIHVHAHEAVMESNNRKHLVVTQWRLLDRIHPDGGSHPASVHQHLLTSHAASAAVTDQFSINVPTSPPGVSDDAHSSPSLAPPLPPTKTRLFATTPFGFQDVAAGELIEKVGATDVDILDGKVIFTMDVDRVDQLHQLRSVEKLFVLVGRFRDLSANRDDVLSQLNTTLPGMIAPSYWDHILTTWQLFHKREATPPTSFRITIKLAGVVDGVEQLDIAQALAAGFTAQFSLEPELKDFDVEVFGHMQYPPPYAHGVLLLGVALSRHTMAYVDLGKHVGNGFSETGRVLSATTLRPTIAYNLMRIAHVEPGDVVVDPMCGCGTIPELVARYNRGTVFCLAGDIAPVAIERSAYNVNLDTSKHGGVLVDVVQWDARRLPLRRDVVDTLITDMPFGKRMGSHSKNSRLYPEILDEFARVTRKASGNAVLLTTEKEVTQRHLQKRPTWVVHRQHTVSVGGLDAKCYHVTYL</sequence>
<reference evidence="4 5" key="1">
    <citation type="submission" date="2019-03" db="EMBL/GenBank/DDBJ databases">
        <authorList>
            <person name="Gaulin E."/>
            <person name="Dumas B."/>
        </authorList>
    </citation>
    <scope>NUCLEOTIDE SEQUENCE [LARGE SCALE GENOMIC DNA]</scope>
    <source>
        <strain evidence="4">CBS 568.67</strain>
    </source>
</reference>
<accession>A0A485LJH8</accession>
<dbReference type="FunFam" id="3.40.50.150:FF:000073">
    <property type="entry name" value="THUMP domain containing 3"/>
    <property type="match status" value="1"/>
</dbReference>
<evidence type="ECO:0000259" key="2">
    <source>
        <dbReference type="Pfam" id="PF01170"/>
    </source>
</evidence>
<dbReference type="GO" id="GO:0043527">
    <property type="term" value="C:tRNA methyltransferase complex"/>
    <property type="evidence" value="ECO:0007669"/>
    <property type="project" value="UniProtKB-ARBA"/>
</dbReference>
<dbReference type="InterPro" id="IPR029063">
    <property type="entry name" value="SAM-dependent_MTases_sf"/>
</dbReference>
<feature type="region of interest" description="Disordered" evidence="1">
    <location>
        <begin position="159"/>
        <end position="178"/>
    </location>
</feature>
<dbReference type="SUPFAM" id="SSF53335">
    <property type="entry name" value="S-adenosyl-L-methionine-dependent methyltransferases"/>
    <property type="match status" value="1"/>
</dbReference>
<dbReference type="AlphaFoldDB" id="A0A485LJH8"/>
<dbReference type="CDD" id="cd11715">
    <property type="entry name" value="THUMP_AdoMetMT"/>
    <property type="match status" value="1"/>
</dbReference>
<name>A0A485LJH8_9STRA</name>
<organism evidence="4 5">
    <name type="scientific">Aphanomyces stellatus</name>
    <dbReference type="NCBI Taxonomy" id="120398"/>
    <lineage>
        <taxon>Eukaryota</taxon>
        <taxon>Sar</taxon>
        <taxon>Stramenopiles</taxon>
        <taxon>Oomycota</taxon>
        <taxon>Saprolegniomycetes</taxon>
        <taxon>Saprolegniales</taxon>
        <taxon>Verrucalvaceae</taxon>
        <taxon>Aphanomyces</taxon>
    </lineage>
</organism>
<reference evidence="3" key="2">
    <citation type="submission" date="2019-06" db="EMBL/GenBank/DDBJ databases">
        <title>Genomics analysis of Aphanomyces spp. identifies a new class of oomycete effector associated with host adaptation.</title>
        <authorList>
            <person name="Gaulin E."/>
        </authorList>
    </citation>
    <scope>NUCLEOTIDE SEQUENCE</scope>
    <source>
        <strain evidence="3">CBS 578.67</strain>
    </source>
</reference>
<evidence type="ECO:0000313" key="3">
    <source>
        <dbReference type="EMBL" id="KAF0686134.1"/>
    </source>
</evidence>
<dbReference type="Gene3D" id="3.30.2130.30">
    <property type="match status" value="1"/>
</dbReference>
<dbReference type="Gene3D" id="3.40.50.150">
    <property type="entry name" value="Vaccinia Virus protein VP39"/>
    <property type="match status" value="1"/>
</dbReference>
<feature type="domain" description="Ribosomal RNA large subunit methyltransferase K/L-like methyltransferase" evidence="2">
    <location>
        <begin position="387"/>
        <end position="554"/>
    </location>
</feature>
<dbReference type="PANTHER" id="PTHR14911:SF1">
    <property type="entry name" value="THUMP DOMAIN-CONTAINING PROTEIN 2"/>
    <property type="match status" value="1"/>
</dbReference>
<dbReference type="Proteomes" id="UP000332933">
    <property type="component" value="Unassembled WGS sequence"/>
</dbReference>
<keyword evidence="5" id="KW-1185">Reference proteome</keyword>
<dbReference type="Pfam" id="PF01170">
    <property type="entry name" value="UPF0020"/>
    <property type="match status" value="1"/>
</dbReference>
<evidence type="ECO:0000256" key="1">
    <source>
        <dbReference type="SAM" id="MobiDB-lite"/>
    </source>
</evidence>
<dbReference type="OrthoDB" id="47730at2759"/>
<dbReference type="PANTHER" id="PTHR14911">
    <property type="entry name" value="THUMP DOMAIN-CONTAINING"/>
    <property type="match status" value="1"/>
</dbReference>
<evidence type="ECO:0000313" key="4">
    <source>
        <dbReference type="EMBL" id="VFT98767.1"/>
    </source>
</evidence>
<dbReference type="EMBL" id="CAADRA010007041">
    <property type="protein sequence ID" value="VFT98767.1"/>
    <property type="molecule type" value="Genomic_DNA"/>
</dbReference>
<dbReference type="InterPro" id="IPR000241">
    <property type="entry name" value="RlmKL-like_Mtase"/>
</dbReference>